<evidence type="ECO:0000256" key="1">
    <source>
        <dbReference type="ARBA" id="ARBA00022670"/>
    </source>
</evidence>
<dbReference type="SUPFAM" id="SSF50630">
    <property type="entry name" value="Acid proteases"/>
    <property type="match status" value="1"/>
</dbReference>
<organism evidence="5 6">
    <name type="scientific">Furnarius figulus</name>
    <dbReference type="NCBI Taxonomy" id="463165"/>
    <lineage>
        <taxon>Eukaryota</taxon>
        <taxon>Metazoa</taxon>
        <taxon>Chordata</taxon>
        <taxon>Craniata</taxon>
        <taxon>Vertebrata</taxon>
        <taxon>Euteleostomi</taxon>
        <taxon>Archelosauria</taxon>
        <taxon>Archosauria</taxon>
        <taxon>Dinosauria</taxon>
        <taxon>Saurischia</taxon>
        <taxon>Theropoda</taxon>
        <taxon>Coelurosauria</taxon>
        <taxon>Aves</taxon>
        <taxon>Neognathae</taxon>
        <taxon>Neoaves</taxon>
        <taxon>Telluraves</taxon>
        <taxon>Australaves</taxon>
        <taxon>Passeriformes</taxon>
        <taxon>Furnariidae</taxon>
        <taxon>Furnarius</taxon>
    </lineage>
</organism>
<dbReference type="EMBL" id="VYZD01000686">
    <property type="protein sequence ID" value="NWR91979.1"/>
    <property type="molecule type" value="Genomic_DNA"/>
</dbReference>
<comment type="caution">
    <text evidence="5">The sequence shown here is derived from an EMBL/GenBank/DDBJ whole genome shotgun (WGS) entry which is preliminary data.</text>
</comment>
<evidence type="ECO:0000256" key="2">
    <source>
        <dbReference type="ARBA" id="ARBA00022750"/>
    </source>
</evidence>
<dbReference type="Proteomes" id="UP000529852">
    <property type="component" value="Unassembled WGS sequence"/>
</dbReference>
<dbReference type="AlphaFoldDB" id="A0A7K5B832"/>
<keyword evidence="1" id="KW-0645">Protease</keyword>
<dbReference type="PROSITE" id="PS50175">
    <property type="entry name" value="ASP_PROT_RETROV"/>
    <property type="match status" value="1"/>
</dbReference>
<dbReference type="PROSITE" id="PS00141">
    <property type="entry name" value="ASP_PROTEASE"/>
    <property type="match status" value="1"/>
</dbReference>
<feature type="non-terminal residue" evidence="5">
    <location>
        <position position="1"/>
    </location>
</feature>
<evidence type="ECO:0000259" key="4">
    <source>
        <dbReference type="PROSITE" id="PS50175"/>
    </source>
</evidence>
<dbReference type="InterPro" id="IPR021109">
    <property type="entry name" value="Peptidase_aspartic_dom_sf"/>
</dbReference>
<dbReference type="InterPro" id="IPR051592">
    <property type="entry name" value="HERV-K_Pro_peptidase_A2"/>
</dbReference>
<dbReference type="SUPFAM" id="SSF51283">
    <property type="entry name" value="dUTPase-like"/>
    <property type="match status" value="1"/>
</dbReference>
<accession>A0A7K5B832</accession>
<dbReference type="PANTHER" id="PTHR19422">
    <property type="entry name" value="GAG RETROVIRAL POLYPROTEIN"/>
    <property type="match status" value="1"/>
</dbReference>
<feature type="non-terminal residue" evidence="5">
    <location>
        <position position="159"/>
    </location>
</feature>
<reference evidence="5 6" key="1">
    <citation type="submission" date="2019-09" db="EMBL/GenBank/DDBJ databases">
        <title>Bird 10,000 Genomes (B10K) Project - Family phase.</title>
        <authorList>
            <person name="Zhang G."/>
        </authorList>
    </citation>
    <scope>NUCLEOTIDE SEQUENCE [LARGE SCALE GENOMIC DNA]</scope>
    <source>
        <strain evidence="5">B10K-DU-003-06</strain>
    </source>
</reference>
<keyword evidence="2" id="KW-0064">Aspartyl protease</keyword>
<evidence type="ECO:0000313" key="5">
    <source>
        <dbReference type="EMBL" id="NWR91979.1"/>
    </source>
</evidence>
<proteinExistence type="predicted"/>
<sequence length="159" mass="16075">SGSLGLDLATAVEAPLTDSKPTKVPTGVAGPVIYKGSPCGALLLGCSLSSLKGLFVLPGVIDADYTGEICIVVMALFPPMIVPAGSTIAQLVPTMQMTEAASTASHSQRGNAGFGSTGPVALLSLPMDEHPAVPIIITQGTQQHRLVALLDTGADITII</sequence>
<evidence type="ECO:0000313" key="6">
    <source>
        <dbReference type="Proteomes" id="UP000529852"/>
    </source>
</evidence>
<dbReference type="PANTHER" id="PTHR19422:SF123">
    <property type="entry name" value="RT1 CLASS I, LOCUS CE15"/>
    <property type="match status" value="1"/>
</dbReference>
<feature type="domain" description="Peptidase A2" evidence="4">
    <location>
        <begin position="146"/>
        <end position="159"/>
    </location>
</feature>
<protein>
    <submittedName>
        <fullName evidence="5">POK9 protein</fullName>
    </submittedName>
</protein>
<gene>
    <name evidence="5" type="primary">Ervk9_0</name>
    <name evidence="5" type="ORF">FURFIG_R08769</name>
</gene>
<dbReference type="InterPro" id="IPR036157">
    <property type="entry name" value="dUTPase-like_sf"/>
</dbReference>
<evidence type="ECO:0000256" key="3">
    <source>
        <dbReference type="ARBA" id="ARBA00022801"/>
    </source>
</evidence>
<dbReference type="GO" id="GO:0006508">
    <property type="term" value="P:proteolysis"/>
    <property type="evidence" value="ECO:0007669"/>
    <property type="project" value="UniProtKB-KW"/>
</dbReference>
<dbReference type="InterPro" id="IPR001969">
    <property type="entry name" value="Aspartic_peptidase_AS"/>
</dbReference>
<dbReference type="InterPro" id="IPR001995">
    <property type="entry name" value="Peptidase_A2_cat"/>
</dbReference>
<dbReference type="GO" id="GO:0004190">
    <property type="term" value="F:aspartic-type endopeptidase activity"/>
    <property type="evidence" value="ECO:0007669"/>
    <property type="project" value="UniProtKB-KW"/>
</dbReference>
<keyword evidence="3" id="KW-0378">Hydrolase</keyword>
<dbReference type="Pfam" id="PF00692">
    <property type="entry name" value="dUTPase"/>
    <property type="match status" value="1"/>
</dbReference>
<name>A0A7K5B832_9FURN</name>
<dbReference type="InterPro" id="IPR029054">
    <property type="entry name" value="dUTPase-like"/>
</dbReference>
<keyword evidence="6" id="KW-1185">Reference proteome</keyword>
<dbReference type="Gene3D" id="2.70.40.10">
    <property type="match status" value="1"/>
</dbReference>